<dbReference type="AlphaFoldDB" id="A0A7Z0D5Y1"/>
<evidence type="ECO:0000256" key="1">
    <source>
        <dbReference type="SAM" id="Phobius"/>
    </source>
</evidence>
<comment type="caution">
    <text evidence="2">The sequence shown here is derived from an EMBL/GenBank/DDBJ whole genome shotgun (WGS) entry which is preliminary data.</text>
</comment>
<feature type="transmembrane region" description="Helical" evidence="1">
    <location>
        <begin position="120"/>
        <end position="141"/>
    </location>
</feature>
<sequence>MQPTKVRTLLIAGLVGGVLGWSFYRVWESAGQKLPGLPIYAIIGMVVLGIILLAAGWPIRRWVRGDRDRPLDPLRAARVLVLAKAASAAGSVLTGWYVGTAVYFFTFASNPARVNTGLETLFVVGAALFLVVVGLVVEYFCRLPPDDEDEGKHSA</sequence>
<dbReference type="InterPro" id="IPR021517">
    <property type="entry name" value="DUF3180"/>
</dbReference>
<keyword evidence="1" id="KW-1133">Transmembrane helix</keyword>
<dbReference type="RefSeq" id="WP_179429657.1">
    <property type="nucleotide sequence ID" value="NZ_JACBZP010000001.1"/>
</dbReference>
<organism evidence="2 3">
    <name type="scientific">Spelaeicoccus albus</name>
    <dbReference type="NCBI Taxonomy" id="1280376"/>
    <lineage>
        <taxon>Bacteria</taxon>
        <taxon>Bacillati</taxon>
        <taxon>Actinomycetota</taxon>
        <taxon>Actinomycetes</taxon>
        <taxon>Micrococcales</taxon>
        <taxon>Brevibacteriaceae</taxon>
        <taxon>Spelaeicoccus</taxon>
    </lineage>
</organism>
<name>A0A7Z0D5Y1_9MICO</name>
<proteinExistence type="predicted"/>
<keyword evidence="1" id="KW-0472">Membrane</keyword>
<gene>
    <name evidence="2" type="ORF">BJY26_003735</name>
</gene>
<feature type="transmembrane region" description="Helical" evidence="1">
    <location>
        <begin position="39"/>
        <end position="59"/>
    </location>
</feature>
<evidence type="ECO:0000313" key="3">
    <source>
        <dbReference type="Proteomes" id="UP000539111"/>
    </source>
</evidence>
<feature type="transmembrane region" description="Helical" evidence="1">
    <location>
        <begin position="79"/>
        <end position="108"/>
    </location>
</feature>
<protein>
    <recommendedName>
        <fullName evidence="4">DUF3180 family protein</fullName>
    </recommendedName>
</protein>
<evidence type="ECO:0000313" key="2">
    <source>
        <dbReference type="EMBL" id="NYI69429.1"/>
    </source>
</evidence>
<dbReference type="EMBL" id="JACBZP010000001">
    <property type="protein sequence ID" value="NYI69429.1"/>
    <property type="molecule type" value="Genomic_DNA"/>
</dbReference>
<evidence type="ECO:0008006" key="4">
    <source>
        <dbReference type="Google" id="ProtNLM"/>
    </source>
</evidence>
<keyword evidence="3" id="KW-1185">Reference proteome</keyword>
<dbReference type="Proteomes" id="UP000539111">
    <property type="component" value="Unassembled WGS sequence"/>
</dbReference>
<reference evidence="2 3" key="1">
    <citation type="submission" date="2020-07" db="EMBL/GenBank/DDBJ databases">
        <title>Sequencing the genomes of 1000 actinobacteria strains.</title>
        <authorList>
            <person name="Klenk H.-P."/>
        </authorList>
    </citation>
    <scope>NUCLEOTIDE SEQUENCE [LARGE SCALE GENOMIC DNA]</scope>
    <source>
        <strain evidence="2 3">DSM 26341</strain>
    </source>
</reference>
<dbReference type="Pfam" id="PF11377">
    <property type="entry name" value="DUF3180"/>
    <property type="match status" value="1"/>
</dbReference>
<feature type="transmembrane region" description="Helical" evidence="1">
    <location>
        <begin position="9"/>
        <end position="27"/>
    </location>
</feature>
<accession>A0A7Z0D5Y1</accession>
<keyword evidence="1" id="KW-0812">Transmembrane</keyword>